<evidence type="ECO:0000313" key="2">
    <source>
        <dbReference type="EMBL" id="GGY44186.1"/>
    </source>
</evidence>
<proteinExistence type="predicted"/>
<gene>
    <name evidence="2" type="ORF">GCM10007387_27630</name>
</gene>
<name>A0AA87XWX7_9BURK</name>
<feature type="region of interest" description="Disordered" evidence="1">
    <location>
        <begin position="27"/>
        <end position="80"/>
    </location>
</feature>
<sequence>MRGYLSGWLARRLRGGLEIDQFHRPPRLASQQHRKRNYSQRNDRMRNYGSGSHGASPIGPRAVRPRPCRGKLWAKQIKPP</sequence>
<dbReference type="Proteomes" id="UP000628442">
    <property type="component" value="Unassembled WGS sequence"/>
</dbReference>
<accession>A0AA87XWX7</accession>
<evidence type="ECO:0000313" key="3">
    <source>
        <dbReference type="Proteomes" id="UP000628442"/>
    </source>
</evidence>
<reference evidence="2" key="2">
    <citation type="submission" date="2022-12" db="EMBL/GenBank/DDBJ databases">
        <authorList>
            <person name="Sun Q."/>
            <person name="Kim S."/>
        </authorList>
    </citation>
    <scope>NUCLEOTIDE SEQUENCE</scope>
    <source>
        <strain evidence="2">KCTC 12343</strain>
    </source>
</reference>
<dbReference type="AlphaFoldDB" id="A0AA87XWX7"/>
<reference evidence="2" key="1">
    <citation type="journal article" date="2014" name="Int. J. Syst. Evol. Microbiol.">
        <title>Complete genome sequence of Corynebacterium casei LMG S-19264T (=DSM 44701T), isolated from a smear-ripened cheese.</title>
        <authorList>
            <consortium name="US DOE Joint Genome Institute (JGI-PGF)"/>
            <person name="Walter F."/>
            <person name="Albersmeier A."/>
            <person name="Kalinowski J."/>
            <person name="Ruckert C."/>
        </authorList>
    </citation>
    <scope>NUCLEOTIDE SEQUENCE</scope>
    <source>
        <strain evidence="2">KCTC 12343</strain>
    </source>
</reference>
<comment type="caution">
    <text evidence="2">The sequence shown here is derived from an EMBL/GenBank/DDBJ whole genome shotgun (WGS) entry which is preliminary data.</text>
</comment>
<dbReference type="EMBL" id="BMWV01000006">
    <property type="protein sequence ID" value="GGY44186.1"/>
    <property type="molecule type" value="Genomic_DNA"/>
</dbReference>
<evidence type="ECO:0000256" key="1">
    <source>
        <dbReference type="SAM" id="MobiDB-lite"/>
    </source>
</evidence>
<organism evidence="2 3">
    <name type="scientific">Pseudoduganella albidiflava</name>
    <dbReference type="NCBI Taxonomy" id="321983"/>
    <lineage>
        <taxon>Bacteria</taxon>
        <taxon>Pseudomonadati</taxon>
        <taxon>Pseudomonadota</taxon>
        <taxon>Betaproteobacteria</taxon>
        <taxon>Burkholderiales</taxon>
        <taxon>Oxalobacteraceae</taxon>
        <taxon>Telluria group</taxon>
        <taxon>Pseudoduganella</taxon>
    </lineage>
</organism>
<protein>
    <submittedName>
        <fullName evidence="2">Uncharacterized protein</fullName>
    </submittedName>
</protein>